<evidence type="ECO:0000256" key="1">
    <source>
        <dbReference type="ARBA" id="ARBA00009437"/>
    </source>
</evidence>
<accession>A0A7M2GMF1</accession>
<reference evidence="8" key="1">
    <citation type="submission" date="2020-08" db="EMBL/GenBank/DDBJ databases">
        <title>Complete genome sequence of Sphingobium barthaii strain KK22, a high-molecular-weight polycyclic aromatic hydrocarbon-degrading soil bacterium.</title>
        <authorList>
            <person name="Mori J.F."/>
            <person name="Kanaly R.A."/>
        </authorList>
    </citation>
    <scope>NUCLEOTIDE SEQUENCE [LARGE SCALE GENOMIC DNA]</scope>
    <source>
        <strain evidence="8">KK22</strain>
    </source>
</reference>
<dbReference type="GO" id="GO:0043565">
    <property type="term" value="F:sequence-specific DNA binding"/>
    <property type="evidence" value="ECO:0007669"/>
    <property type="project" value="TreeGrafter"/>
</dbReference>
<dbReference type="GO" id="GO:0003700">
    <property type="term" value="F:DNA-binding transcription factor activity"/>
    <property type="evidence" value="ECO:0007669"/>
    <property type="project" value="InterPro"/>
</dbReference>
<dbReference type="InterPro" id="IPR036388">
    <property type="entry name" value="WH-like_DNA-bd_sf"/>
</dbReference>
<dbReference type="KEGG" id="sbar:H5V43_17360"/>
<dbReference type="Gene3D" id="1.10.10.10">
    <property type="entry name" value="Winged helix-like DNA-binding domain superfamily/Winged helix DNA-binding domain"/>
    <property type="match status" value="1"/>
</dbReference>
<feature type="region of interest" description="Disordered" evidence="5">
    <location>
        <begin position="1"/>
        <end position="24"/>
    </location>
</feature>
<dbReference type="PROSITE" id="PS50931">
    <property type="entry name" value="HTH_LYSR"/>
    <property type="match status" value="1"/>
</dbReference>
<dbReference type="SUPFAM" id="SSF46785">
    <property type="entry name" value="Winged helix' DNA-binding domain"/>
    <property type="match status" value="1"/>
</dbReference>
<feature type="compositionally biased region" description="Basic and acidic residues" evidence="5">
    <location>
        <begin position="1"/>
        <end position="11"/>
    </location>
</feature>
<comment type="similarity">
    <text evidence="1">Belongs to the LysR transcriptional regulatory family.</text>
</comment>
<evidence type="ECO:0000313" key="8">
    <source>
        <dbReference type="Proteomes" id="UP000593663"/>
    </source>
</evidence>
<dbReference type="PANTHER" id="PTHR30537">
    <property type="entry name" value="HTH-TYPE TRANSCRIPTIONAL REGULATOR"/>
    <property type="match status" value="1"/>
</dbReference>
<dbReference type="InterPro" id="IPR000847">
    <property type="entry name" value="LysR_HTH_N"/>
</dbReference>
<name>A0A7M2GMF1_SPHSA</name>
<protein>
    <submittedName>
        <fullName evidence="7">LysR family transcriptional regulator</fullName>
    </submittedName>
</protein>
<keyword evidence="4" id="KW-0804">Transcription</keyword>
<dbReference type="PRINTS" id="PR00039">
    <property type="entry name" value="HTHLYSR"/>
</dbReference>
<feature type="domain" description="HTH lysR-type" evidence="6">
    <location>
        <begin position="26"/>
        <end position="83"/>
    </location>
</feature>
<dbReference type="InterPro" id="IPR058163">
    <property type="entry name" value="LysR-type_TF_proteobact-type"/>
</dbReference>
<evidence type="ECO:0000256" key="3">
    <source>
        <dbReference type="ARBA" id="ARBA00023125"/>
    </source>
</evidence>
<evidence type="ECO:0000256" key="5">
    <source>
        <dbReference type="SAM" id="MobiDB-lite"/>
    </source>
</evidence>
<dbReference type="Proteomes" id="UP000593663">
    <property type="component" value="Chromosome 2"/>
</dbReference>
<evidence type="ECO:0000256" key="2">
    <source>
        <dbReference type="ARBA" id="ARBA00023015"/>
    </source>
</evidence>
<gene>
    <name evidence="7" type="ORF">H5V43_17360</name>
</gene>
<dbReference type="Pfam" id="PF03466">
    <property type="entry name" value="LysR_substrate"/>
    <property type="match status" value="1"/>
</dbReference>
<dbReference type="InterPro" id="IPR036390">
    <property type="entry name" value="WH_DNA-bd_sf"/>
</dbReference>
<keyword evidence="2" id="KW-0805">Transcription regulation</keyword>
<evidence type="ECO:0000259" key="6">
    <source>
        <dbReference type="PROSITE" id="PS50931"/>
    </source>
</evidence>
<dbReference type="GO" id="GO:0006351">
    <property type="term" value="P:DNA-templated transcription"/>
    <property type="evidence" value="ECO:0007669"/>
    <property type="project" value="TreeGrafter"/>
</dbReference>
<dbReference type="AlphaFoldDB" id="A0A7M2GMF1"/>
<evidence type="ECO:0000313" key="7">
    <source>
        <dbReference type="EMBL" id="QOT73921.1"/>
    </source>
</evidence>
<organism evidence="7 8">
    <name type="scientific">Sphingobium fuliginis (strain ATCC 27551)</name>
    <dbReference type="NCBI Taxonomy" id="336203"/>
    <lineage>
        <taxon>Bacteria</taxon>
        <taxon>Pseudomonadati</taxon>
        <taxon>Pseudomonadota</taxon>
        <taxon>Alphaproteobacteria</taxon>
        <taxon>Sphingomonadales</taxon>
        <taxon>Sphingomonadaceae</taxon>
        <taxon>Sphingobium</taxon>
    </lineage>
</organism>
<dbReference type="Gene3D" id="3.40.190.10">
    <property type="entry name" value="Periplasmic binding protein-like II"/>
    <property type="match status" value="2"/>
</dbReference>
<sequence length="317" mass="35005">MPDDGYRRRPSQETVSPVDRGSSSLPPLNTLRVFESVARHQSFAKAADELYISRGAVGKHIANLEAYLGIQLFLRRDNRIALTKHAKVFLGSVSKALDIFRSSVEQVTSHSYAAPIRLRVLQRFPARWLNRRLLMLKDFSFQITLTTNSVAFVDFAKNDVDVAIEGGPNPSPATESFEFGAMEVLPVCHPALVNGHPPPVHPQDVAQYNLLCPTGHPDLENFWVKWGRSVGLDACFGKTCTYFDSLDAVSDAAMQGLGIGIAARKFVEDDLAAGRLIAPLPCSLEIAMPYYIVTPKEATNPQVNAFVNWLRGEISRP</sequence>
<keyword evidence="3" id="KW-0238">DNA-binding</keyword>
<dbReference type="Pfam" id="PF00126">
    <property type="entry name" value="HTH_1"/>
    <property type="match status" value="1"/>
</dbReference>
<dbReference type="SUPFAM" id="SSF53850">
    <property type="entry name" value="Periplasmic binding protein-like II"/>
    <property type="match status" value="1"/>
</dbReference>
<dbReference type="EMBL" id="CP060036">
    <property type="protein sequence ID" value="QOT73921.1"/>
    <property type="molecule type" value="Genomic_DNA"/>
</dbReference>
<evidence type="ECO:0000256" key="4">
    <source>
        <dbReference type="ARBA" id="ARBA00023163"/>
    </source>
</evidence>
<proteinExistence type="inferred from homology"/>
<dbReference type="PANTHER" id="PTHR30537:SF74">
    <property type="entry name" value="HTH-TYPE TRANSCRIPTIONAL REGULATOR TRPI"/>
    <property type="match status" value="1"/>
</dbReference>
<dbReference type="InterPro" id="IPR005119">
    <property type="entry name" value="LysR_subst-bd"/>
</dbReference>